<dbReference type="Pfam" id="PF00378">
    <property type="entry name" value="ECH_1"/>
    <property type="match status" value="1"/>
</dbReference>
<dbReference type="InterPro" id="IPR001753">
    <property type="entry name" value="Enoyl-CoA_hydra/iso"/>
</dbReference>
<evidence type="ECO:0000256" key="3">
    <source>
        <dbReference type="RuleBase" id="RU003707"/>
    </source>
</evidence>
<dbReference type="SUPFAM" id="SSF52096">
    <property type="entry name" value="ClpP/crotonase"/>
    <property type="match status" value="1"/>
</dbReference>
<keyword evidence="5" id="KW-1185">Reference proteome</keyword>
<sequence>MSNYENVLLSIEEGIATLTINRPKNLNALNQKTLEEIEAAVYDIKGNKDIRVLVITGAGEKAFVAGADIKEMQSKNALEAREFSIIGNRAFKAVDELEIPVIAAINGYALGGGLELAMACDIRFASTSAVAGLPEVNLGVIPGFGGTQRLSRIVGVSKALELLYAAVNVKAEEGLRIGLFNQVFEPEALMEETMKYAKKITTKGPIAINFAKQAVKVGYEMPLDKALGLESELFGLVFSTEDQTEGMTAFVEKRSAEFKNQ</sequence>
<dbReference type="GO" id="GO:0016836">
    <property type="term" value="F:hydro-lyase activity"/>
    <property type="evidence" value="ECO:0007669"/>
    <property type="project" value="UniProtKB-ARBA"/>
</dbReference>
<dbReference type="CDD" id="cd06558">
    <property type="entry name" value="crotonase-like"/>
    <property type="match status" value="1"/>
</dbReference>
<dbReference type="PANTHER" id="PTHR11941">
    <property type="entry name" value="ENOYL-COA HYDRATASE-RELATED"/>
    <property type="match status" value="1"/>
</dbReference>
<dbReference type="Gene3D" id="1.10.12.10">
    <property type="entry name" value="Lyase 2-enoyl-coa Hydratase, Chain A, domain 2"/>
    <property type="match status" value="1"/>
</dbReference>
<dbReference type="FunFam" id="1.10.12.10:FF:000001">
    <property type="entry name" value="Probable enoyl-CoA hydratase, mitochondrial"/>
    <property type="match status" value="1"/>
</dbReference>
<dbReference type="RefSeq" id="WP_114289042.1">
    <property type="nucleotide sequence ID" value="NZ_CP122523.1"/>
</dbReference>
<dbReference type="PANTHER" id="PTHR11941:SF54">
    <property type="entry name" value="ENOYL-COA HYDRATASE, MITOCHONDRIAL"/>
    <property type="match status" value="1"/>
</dbReference>
<dbReference type="EMBL" id="NGJX01000003">
    <property type="protein sequence ID" value="RSU03899.1"/>
    <property type="molecule type" value="Genomic_DNA"/>
</dbReference>
<dbReference type="InterPro" id="IPR029045">
    <property type="entry name" value="ClpP/crotonase-like_dom_sf"/>
</dbReference>
<dbReference type="Proteomes" id="UP000288197">
    <property type="component" value="Unassembled WGS sequence"/>
</dbReference>
<dbReference type="AlphaFoldDB" id="A0A369B4I5"/>
<dbReference type="InterPro" id="IPR018376">
    <property type="entry name" value="Enoyl-CoA_hyd/isom_CS"/>
</dbReference>
<dbReference type="FunFam" id="3.90.226.10:FF:000009">
    <property type="entry name" value="Carnitinyl-CoA dehydratase"/>
    <property type="match status" value="1"/>
</dbReference>
<keyword evidence="2" id="KW-0456">Lyase</keyword>
<dbReference type="InterPro" id="IPR014748">
    <property type="entry name" value="Enoyl-CoA_hydra_C"/>
</dbReference>
<dbReference type="PROSITE" id="PS00166">
    <property type="entry name" value="ENOYL_COA_HYDRATASE"/>
    <property type="match status" value="1"/>
</dbReference>
<evidence type="ECO:0000313" key="5">
    <source>
        <dbReference type="Proteomes" id="UP000288197"/>
    </source>
</evidence>
<evidence type="ECO:0000256" key="1">
    <source>
        <dbReference type="ARBA" id="ARBA00005254"/>
    </source>
</evidence>
<dbReference type="GeneID" id="63145828"/>
<proteinExistence type="inferred from homology"/>
<comment type="caution">
    <text evidence="4">The sequence shown here is derived from an EMBL/GenBank/DDBJ whole genome shotgun (WGS) entry which is preliminary data.</text>
</comment>
<name>A0A369B4I5_9ENTE</name>
<evidence type="ECO:0000313" key="4">
    <source>
        <dbReference type="EMBL" id="RSU03899.1"/>
    </source>
</evidence>
<gene>
    <name evidence="4" type="ORF">CBF32_04300</name>
</gene>
<accession>A0A369B4I5</accession>
<organism evidence="4 5">
    <name type="scientific">Vagococcus fluvialis</name>
    <dbReference type="NCBI Taxonomy" id="2738"/>
    <lineage>
        <taxon>Bacteria</taxon>
        <taxon>Bacillati</taxon>
        <taxon>Bacillota</taxon>
        <taxon>Bacilli</taxon>
        <taxon>Lactobacillales</taxon>
        <taxon>Enterococcaceae</taxon>
        <taxon>Vagococcus</taxon>
    </lineage>
</organism>
<reference evidence="4 5" key="1">
    <citation type="submission" date="2017-05" db="EMBL/GenBank/DDBJ databases">
        <title>Vagococcus spp. assemblies.</title>
        <authorList>
            <person name="Gulvik C.A."/>
        </authorList>
    </citation>
    <scope>NUCLEOTIDE SEQUENCE [LARGE SCALE GENOMIC DNA]</scope>
    <source>
        <strain evidence="4 5">NCFB 2497</strain>
    </source>
</reference>
<protein>
    <submittedName>
        <fullName evidence="4">Crotonase</fullName>
    </submittedName>
</protein>
<dbReference type="Gene3D" id="3.90.226.10">
    <property type="entry name" value="2-enoyl-CoA Hydratase, Chain A, domain 1"/>
    <property type="match status" value="1"/>
</dbReference>
<comment type="similarity">
    <text evidence="1 3">Belongs to the enoyl-CoA hydratase/isomerase family.</text>
</comment>
<dbReference type="GO" id="GO:0006635">
    <property type="term" value="P:fatty acid beta-oxidation"/>
    <property type="evidence" value="ECO:0007669"/>
    <property type="project" value="TreeGrafter"/>
</dbReference>
<evidence type="ECO:0000256" key="2">
    <source>
        <dbReference type="ARBA" id="ARBA00023239"/>
    </source>
</evidence>
<dbReference type="OrthoDB" id="9775794at2"/>